<dbReference type="InterPro" id="IPR002499">
    <property type="entry name" value="Vault_N"/>
</dbReference>
<evidence type="ECO:0000256" key="6">
    <source>
        <dbReference type="ARBA" id="ARBA00023242"/>
    </source>
</evidence>
<gene>
    <name evidence="13" type="ORF">MAR_014687</name>
</gene>
<dbReference type="Gene3D" id="2.30.30.570">
    <property type="match status" value="1"/>
</dbReference>
<feature type="repeat" description="MVP" evidence="8">
    <location>
        <begin position="173"/>
        <end position="225"/>
    </location>
</feature>
<dbReference type="Gene3D" id="3.30.479.30">
    <property type="entry name" value="Band 7 domain"/>
    <property type="match status" value="1"/>
</dbReference>
<dbReference type="Pfam" id="PF17794">
    <property type="entry name" value="Vault_2"/>
    <property type="match status" value="2"/>
</dbReference>
<dbReference type="EMBL" id="CP111023">
    <property type="protein sequence ID" value="WAR20713.1"/>
    <property type="molecule type" value="Genomic_DNA"/>
</dbReference>
<evidence type="ECO:0000259" key="11">
    <source>
        <dbReference type="Pfam" id="PF11978"/>
    </source>
</evidence>
<feature type="domain" description="Major vault protein repeat" evidence="10">
    <location>
        <begin position="170"/>
        <end position="209"/>
    </location>
</feature>
<keyword evidence="14" id="KW-1185">Reference proteome</keyword>
<keyword evidence="7 8" id="KW-0687">Ribonucleoprotein</keyword>
<dbReference type="InterPro" id="IPR043023">
    <property type="entry name" value="MVP_rep_sf"/>
</dbReference>
<dbReference type="InterPro" id="IPR039059">
    <property type="entry name" value="MVP"/>
</dbReference>
<dbReference type="InterPro" id="IPR036013">
    <property type="entry name" value="Band_7/SPFH_dom_sf"/>
</dbReference>
<dbReference type="Gene3D" id="6.10.250.720">
    <property type="match status" value="1"/>
</dbReference>
<feature type="coiled-coil region" evidence="9">
    <location>
        <begin position="511"/>
        <end position="582"/>
    </location>
</feature>
<protein>
    <recommendedName>
        <fullName evidence="3">Major vault protein</fullName>
    </recommendedName>
</protein>
<reference evidence="13" key="1">
    <citation type="submission" date="2022-11" db="EMBL/GenBank/DDBJ databases">
        <title>Centuries of genome instability and evolution in soft-shell clam transmissible cancer (bioRxiv).</title>
        <authorList>
            <person name="Hart S.F.M."/>
            <person name="Yonemitsu M.A."/>
            <person name="Giersch R.M."/>
            <person name="Beal B.F."/>
            <person name="Arriagada G."/>
            <person name="Davis B.W."/>
            <person name="Ostrander E.A."/>
            <person name="Goff S.P."/>
            <person name="Metzger M.J."/>
        </authorList>
    </citation>
    <scope>NUCLEOTIDE SEQUENCE</scope>
    <source>
        <strain evidence="13">MELC-2E11</strain>
        <tissue evidence="13">Siphon/mantle</tissue>
    </source>
</reference>
<sequence>MDSIIAISPLEYIHVVNLNTNITRLERGPQALVLDSNERLACGPLPMIVVPPAHYCEILNPTAKYVHGEACELKIGQIAVRFHGEPFCLYPGEELVGAEEYGRGSTVYKSAIKPQPVVRAGQAIRVEAVYDHTDEDDEERLACEQWQIPGPCLFYPTPNMKMVDIIDPIIIKTGMAVKVRAQQGFTDDEGRERVTGEEWYLNTPGAHLPHVYEEVVSFEERQTLTENTGLILRATQTLIDANGEVVSSQSRLVLGQGQYCVVLDPVDNKGKPQLARRQLRVGCASFFLNPGERLEKGIQQSDVLSETEAIVLQAEEEFKDIKQIPLSKNEGIYVQDTQSGKGRDKTRVVQYRCPGNTAVQVNNYLDKTARVVFGPDLVILGPHDNFTYTKSDLESESKVFAVPDFIGFACRQIASKIRAAVALIPFDEFHRHSAQVIQHAVFQDSVTGETLQQLKFAANNLVITSIDIQSIEPVDKKMSESLSKSVQLAIEIATSSLEAAAQHEAKRIEQIAKGELERQKLESEKQFEAERCKLLELRAVTAAVESTGQATAEAQAQAERLLIECESEIEAARLKARAQEIEHYAQLETQDMARSSEISFVRSQTHLELEKERANADIEVKKFADMVSAIGAKTLAAIATAGPDMQVRMLTSLGMESTLITDGNTPINLFLTAQGLVKNVQNSSQ</sequence>
<dbReference type="PANTHER" id="PTHR14165">
    <property type="entry name" value="MAJOR VAULT PROTEIN"/>
    <property type="match status" value="1"/>
</dbReference>
<dbReference type="InterPro" id="IPR021870">
    <property type="entry name" value="MVP_shoulder"/>
</dbReference>
<evidence type="ECO:0000256" key="5">
    <source>
        <dbReference type="ARBA" id="ARBA00022737"/>
    </source>
</evidence>
<dbReference type="InterPro" id="IPR041134">
    <property type="entry name" value="Vault_2"/>
</dbReference>
<dbReference type="InterPro" id="IPR043179">
    <property type="entry name" value="Vault_2_sf"/>
</dbReference>
<evidence type="ECO:0000256" key="4">
    <source>
        <dbReference type="ARBA" id="ARBA00022490"/>
    </source>
</evidence>
<dbReference type="PANTHER" id="PTHR14165:SF16">
    <property type="entry name" value="MAJOR VAULT PROTEIN"/>
    <property type="match status" value="1"/>
</dbReference>
<dbReference type="Pfam" id="PF01505">
    <property type="entry name" value="Vault"/>
    <property type="match status" value="2"/>
</dbReference>
<evidence type="ECO:0000313" key="13">
    <source>
        <dbReference type="EMBL" id="WAR20713.1"/>
    </source>
</evidence>
<feature type="domain" description="Major vault protein shoulder" evidence="11">
    <location>
        <begin position="385"/>
        <end position="475"/>
    </location>
</feature>
<proteinExistence type="predicted"/>
<comment type="subcellular location">
    <subcellularLocation>
        <location evidence="2 8">Cytoplasm</location>
    </subcellularLocation>
    <subcellularLocation>
        <location evidence="1">Nucleus</location>
    </subcellularLocation>
</comment>
<accession>A0ABY7FEU7</accession>
<evidence type="ECO:0000313" key="14">
    <source>
        <dbReference type="Proteomes" id="UP001164746"/>
    </source>
</evidence>
<evidence type="ECO:0000256" key="2">
    <source>
        <dbReference type="ARBA" id="ARBA00004496"/>
    </source>
</evidence>
<dbReference type="InterPro" id="IPR041139">
    <property type="entry name" value="MVP_rep_dom"/>
</dbReference>
<dbReference type="Proteomes" id="UP001164746">
    <property type="component" value="Chromosome 12"/>
</dbReference>
<keyword evidence="6" id="KW-0539">Nucleus</keyword>
<feature type="domain" description="Major vault protein repeat" evidence="10">
    <location>
        <begin position="117"/>
        <end position="156"/>
    </location>
</feature>
<keyword evidence="4 8" id="KW-0963">Cytoplasm</keyword>
<dbReference type="PROSITE" id="PS51224">
    <property type="entry name" value="MVP"/>
    <property type="match status" value="2"/>
</dbReference>
<feature type="domain" description="Major vault protein repeat" evidence="12">
    <location>
        <begin position="47"/>
        <end position="97"/>
    </location>
</feature>
<evidence type="ECO:0000256" key="8">
    <source>
        <dbReference type="PROSITE-ProRule" id="PRU00571"/>
    </source>
</evidence>
<evidence type="ECO:0000256" key="1">
    <source>
        <dbReference type="ARBA" id="ARBA00004123"/>
    </source>
</evidence>
<evidence type="ECO:0000256" key="7">
    <source>
        <dbReference type="ARBA" id="ARBA00023274"/>
    </source>
</evidence>
<keyword evidence="5" id="KW-0677">Repeat</keyword>
<evidence type="ECO:0000259" key="10">
    <source>
        <dbReference type="Pfam" id="PF01505"/>
    </source>
</evidence>
<feature type="domain" description="Major vault protein repeat" evidence="12">
    <location>
        <begin position="253"/>
        <end position="298"/>
    </location>
</feature>
<dbReference type="Gene3D" id="6.20.380.10">
    <property type="match status" value="1"/>
</dbReference>
<evidence type="ECO:0000256" key="3">
    <source>
        <dbReference type="ARBA" id="ARBA00018296"/>
    </source>
</evidence>
<keyword evidence="9" id="KW-0175">Coiled coil</keyword>
<evidence type="ECO:0000256" key="9">
    <source>
        <dbReference type="SAM" id="Coils"/>
    </source>
</evidence>
<dbReference type="Pfam" id="PF11978">
    <property type="entry name" value="MVP_shoulder"/>
    <property type="match status" value="1"/>
</dbReference>
<organism evidence="13 14">
    <name type="scientific">Mya arenaria</name>
    <name type="common">Soft-shell clam</name>
    <dbReference type="NCBI Taxonomy" id="6604"/>
    <lineage>
        <taxon>Eukaryota</taxon>
        <taxon>Metazoa</taxon>
        <taxon>Spiralia</taxon>
        <taxon>Lophotrochozoa</taxon>
        <taxon>Mollusca</taxon>
        <taxon>Bivalvia</taxon>
        <taxon>Autobranchia</taxon>
        <taxon>Heteroconchia</taxon>
        <taxon>Euheterodonta</taxon>
        <taxon>Imparidentia</taxon>
        <taxon>Neoheterodontei</taxon>
        <taxon>Myida</taxon>
        <taxon>Myoidea</taxon>
        <taxon>Myidae</taxon>
        <taxon>Mya</taxon>
    </lineage>
</organism>
<evidence type="ECO:0000259" key="12">
    <source>
        <dbReference type="Pfam" id="PF17794"/>
    </source>
</evidence>
<dbReference type="Gene3D" id="2.30.30.560">
    <property type="match status" value="2"/>
</dbReference>
<dbReference type="Gene3D" id="2.30.30.550">
    <property type="entry name" value="Major Vault Protein repeat"/>
    <property type="match status" value="2"/>
</dbReference>
<feature type="repeat" description="MVP" evidence="8">
    <location>
        <begin position="120"/>
        <end position="172"/>
    </location>
</feature>
<name>A0ABY7FEU7_MYAAR</name>